<gene>
    <name evidence="3" type="ORF">M4486_06520</name>
</gene>
<dbReference type="EMBL" id="CP097218">
    <property type="protein sequence ID" value="UQN30944.1"/>
    <property type="molecule type" value="Genomic_DNA"/>
</dbReference>
<evidence type="ECO:0000259" key="2">
    <source>
        <dbReference type="Pfam" id="PF00582"/>
    </source>
</evidence>
<evidence type="ECO:0000313" key="3">
    <source>
        <dbReference type="EMBL" id="UQN30944.1"/>
    </source>
</evidence>
<dbReference type="InterPro" id="IPR006015">
    <property type="entry name" value="Universal_stress_UspA"/>
</dbReference>
<reference evidence="3" key="1">
    <citation type="submission" date="2022-05" db="EMBL/GenBank/DDBJ databases">
        <title>Genomic analysis of Brachybacterium sp. CBA3104.</title>
        <authorList>
            <person name="Roh S.W."/>
            <person name="Kim Y.B."/>
            <person name="Kim Y."/>
        </authorList>
    </citation>
    <scope>NUCLEOTIDE SEQUENCE</scope>
    <source>
        <strain evidence="3">CBA3104</strain>
    </source>
</reference>
<dbReference type="InterPro" id="IPR006016">
    <property type="entry name" value="UspA"/>
</dbReference>
<sequence>MSVVVGYSPSAQGDAALAAAAREAKRGGDTLVVASHAYHDPEAGRTVADAARVGAAIDALGIAEPPQVEVRTGEDLDVGDFLLQVVHEAGARMIVIGLRRKSRIGKLNLGASARRVVLESPCPVLAVKHADAIAA</sequence>
<protein>
    <submittedName>
        <fullName evidence="3">Universal stress protein</fullName>
    </submittedName>
</protein>
<evidence type="ECO:0000313" key="4">
    <source>
        <dbReference type="Proteomes" id="UP001055868"/>
    </source>
</evidence>
<dbReference type="InterPro" id="IPR014729">
    <property type="entry name" value="Rossmann-like_a/b/a_fold"/>
</dbReference>
<keyword evidence="4" id="KW-1185">Reference proteome</keyword>
<comment type="similarity">
    <text evidence="1">Belongs to the universal stress protein A family.</text>
</comment>
<dbReference type="CDD" id="cd00293">
    <property type="entry name" value="USP-like"/>
    <property type="match status" value="1"/>
</dbReference>
<feature type="domain" description="UspA" evidence="2">
    <location>
        <begin position="2"/>
        <end position="128"/>
    </location>
</feature>
<dbReference type="Proteomes" id="UP001055868">
    <property type="component" value="Chromosome"/>
</dbReference>
<evidence type="ECO:0000256" key="1">
    <source>
        <dbReference type="ARBA" id="ARBA00008791"/>
    </source>
</evidence>
<dbReference type="Gene3D" id="3.40.50.620">
    <property type="entry name" value="HUPs"/>
    <property type="match status" value="1"/>
</dbReference>
<proteinExistence type="inferred from homology"/>
<name>A0ABY4N8Q9_9MICO</name>
<accession>A0ABY4N8Q9</accession>
<dbReference type="RefSeq" id="WP_249480340.1">
    <property type="nucleotide sequence ID" value="NZ_CP097218.1"/>
</dbReference>
<organism evidence="3 4">
    <name type="scientific">Brachybacterium kimchii</name>
    <dbReference type="NCBI Taxonomy" id="2942909"/>
    <lineage>
        <taxon>Bacteria</taxon>
        <taxon>Bacillati</taxon>
        <taxon>Actinomycetota</taxon>
        <taxon>Actinomycetes</taxon>
        <taxon>Micrococcales</taxon>
        <taxon>Dermabacteraceae</taxon>
        <taxon>Brachybacterium</taxon>
    </lineage>
</organism>
<dbReference type="SUPFAM" id="SSF52402">
    <property type="entry name" value="Adenine nucleotide alpha hydrolases-like"/>
    <property type="match status" value="1"/>
</dbReference>
<dbReference type="PRINTS" id="PR01438">
    <property type="entry name" value="UNVRSLSTRESS"/>
</dbReference>
<dbReference type="Pfam" id="PF00582">
    <property type="entry name" value="Usp"/>
    <property type="match status" value="1"/>
</dbReference>